<proteinExistence type="predicted"/>
<evidence type="ECO:0000313" key="8">
    <source>
        <dbReference type="Proteomes" id="UP000600600"/>
    </source>
</evidence>
<protein>
    <submittedName>
        <fullName evidence="7">TlpA family protein disulfide reductase</fullName>
    </submittedName>
</protein>
<feature type="chain" id="PRO_5046383112" evidence="5">
    <location>
        <begin position="21"/>
        <end position="395"/>
    </location>
</feature>
<dbReference type="InterPro" id="IPR013766">
    <property type="entry name" value="Thioredoxin_domain"/>
</dbReference>
<evidence type="ECO:0000256" key="1">
    <source>
        <dbReference type="ARBA" id="ARBA00004196"/>
    </source>
</evidence>
<keyword evidence="8" id="KW-1185">Reference proteome</keyword>
<keyword evidence="2" id="KW-0201">Cytochrome c-type biogenesis</keyword>
<dbReference type="EMBL" id="JACOOE010000001">
    <property type="protein sequence ID" value="MBC5603299.1"/>
    <property type="molecule type" value="Genomic_DNA"/>
</dbReference>
<feature type="domain" description="Thioredoxin" evidence="6">
    <location>
        <begin position="239"/>
        <end position="394"/>
    </location>
</feature>
<dbReference type="InterPro" id="IPR050553">
    <property type="entry name" value="Thioredoxin_ResA/DsbE_sf"/>
</dbReference>
<comment type="subcellular location">
    <subcellularLocation>
        <location evidence="1">Cell envelope</location>
    </subcellularLocation>
</comment>
<dbReference type="InterPro" id="IPR036249">
    <property type="entry name" value="Thioredoxin-like_sf"/>
</dbReference>
<dbReference type="PANTHER" id="PTHR42852:SF6">
    <property type="entry name" value="THIOL:DISULFIDE INTERCHANGE PROTEIN DSBE"/>
    <property type="match status" value="1"/>
</dbReference>
<dbReference type="RefSeq" id="WP_186966119.1">
    <property type="nucleotide sequence ID" value="NZ_JACOOE010000001.1"/>
</dbReference>
<reference evidence="7 8" key="1">
    <citation type="submission" date="2020-08" db="EMBL/GenBank/DDBJ databases">
        <title>Genome public.</title>
        <authorList>
            <person name="Liu C."/>
            <person name="Sun Q."/>
        </authorList>
    </citation>
    <scope>NUCLEOTIDE SEQUENCE [LARGE SCALE GENOMIC DNA]</scope>
    <source>
        <strain evidence="7 8">M27</strain>
    </source>
</reference>
<evidence type="ECO:0000313" key="7">
    <source>
        <dbReference type="EMBL" id="MBC5603299.1"/>
    </source>
</evidence>
<gene>
    <name evidence="7" type="ORF">H8S67_01220</name>
</gene>
<evidence type="ECO:0000256" key="5">
    <source>
        <dbReference type="SAM" id="SignalP"/>
    </source>
</evidence>
<dbReference type="Gene3D" id="3.40.30.10">
    <property type="entry name" value="Glutaredoxin"/>
    <property type="match status" value="1"/>
</dbReference>
<dbReference type="PANTHER" id="PTHR42852">
    <property type="entry name" value="THIOL:DISULFIDE INTERCHANGE PROTEIN DSBE"/>
    <property type="match status" value="1"/>
</dbReference>
<organism evidence="7 8">
    <name type="scientific">Bacteroides difficilis</name>
    <dbReference type="NCBI Taxonomy" id="2763021"/>
    <lineage>
        <taxon>Bacteria</taxon>
        <taxon>Pseudomonadati</taxon>
        <taxon>Bacteroidota</taxon>
        <taxon>Bacteroidia</taxon>
        <taxon>Bacteroidales</taxon>
        <taxon>Bacteroidaceae</taxon>
        <taxon>Bacteroides</taxon>
    </lineage>
</organism>
<evidence type="ECO:0000256" key="2">
    <source>
        <dbReference type="ARBA" id="ARBA00022748"/>
    </source>
</evidence>
<evidence type="ECO:0000259" key="6">
    <source>
        <dbReference type="PROSITE" id="PS51352"/>
    </source>
</evidence>
<dbReference type="PROSITE" id="PS00194">
    <property type="entry name" value="THIOREDOXIN_1"/>
    <property type="match status" value="1"/>
</dbReference>
<accession>A0ABR7C6Z8</accession>
<dbReference type="CDD" id="cd02966">
    <property type="entry name" value="TlpA_like_family"/>
    <property type="match status" value="1"/>
</dbReference>
<keyword evidence="5" id="KW-0732">Signal</keyword>
<name>A0ABR7C6Z8_9BACE</name>
<evidence type="ECO:0000256" key="4">
    <source>
        <dbReference type="ARBA" id="ARBA00023284"/>
    </source>
</evidence>
<keyword evidence="3" id="KW-1015">Disulfide bond</keyword>
<dbReference type="SUPFAM" id="SSF52833">
    <property type="entry name" value="Thioredoxin-like"/>
    <property type="match status" value="1"/>
</dbReference>
<dbReference type="InterPro" id="IPR017937">
    <property type="entry name" value="Thioredoxin_CS"/>
</dbReference>
<keyword evidence="4" id="KW-0676">Redox-active center</keyword>
<dbReference type="InterPro" id="IPR000866">
    <property type="entry name" value="AhpC/TSA"/>
</dbReference>
<feature type="signal peptide" evidence="5">
    <location>
        <begin position="1"/>
        <end position="20"/>
    </location>
</feature>
<comment type="caution">
    <text evidence="7">The sequence shown here is derived from an EMBL/GenBank/DDBJ whole genome shotgun (WGS) entry which is preliminary data.</text>
</comment>
<dbReference type="Proteomes" id="UP000600600">
    <property type="component" value="Unassembled WGS sequence"/>
</dbReference>
<sequence>MKQTLILISLICFSTGNIMAQHTIEVKGKIKFIEPKMNKIEATRHEGTQKIVVAETPVNKDGTYKLTINVDKPQSLSLSYPWWQSVNIWVEDENLEVDFHGRDTAKIVIKNPPYVYIRGGKNNEVMNWINFERYRNYQQMIELYRELYNSKIHEDEKEEIRVASAIGYSDQENYRAHMRYICEHYADRTSVIAAINDLDEEKDAALIEKTLNTLEKSNPKVVANYRATAKKKRDCELRMQIGQSIPEFEAYTPKGKKMNVQNFKGKVLVLDFWASWCGPCRQEVPNLKKAYEEFKNKNVEFLSVSVDAKKEDWIRALKEENMPWPQAQAPNGGRQVMDTYQFSGIPFILVIDQNGYLYRKNVRGQQIQEAICECLTGKPTQDKKKSQRIKAASMM</sequence>
<dbReference type="PROSITE" id="PS51352">
    <property type="entry name" value="THIOREDOXIN_2"/>
    <property type="match status" value="1"/>
</dbReference>
<dbReference type="Pfam" id="PF00578">
    <property type="entry name" value="AhpC-TSA"/>
    <property type="match status" value="1"/>
</dbReference>
<evidence type="ECO:0000256" key="3">
    <source>
        <dbReference type="ARBA" id="ARBA00023157"/>
    </source>
</evidence>